<evidence type="ECO:0000313" key="5">
    <source>
        <dbReference type="EMBL" id="NML45317.1"/>
    </source>
</evidence>
<proteinExistence type="predicted"/>
<keyword evidence="6" id="KW-1185">Reference proteome</keyword>
<accession>A0A848H486</accession>
<feature type="domain" description="Methyltransferase" evidence="4">
    <location>
        <begin position="53"/>
        <end position="146"/>
    </location>
</feature>
<dbReference type="Proteomes" id="UP000541185">
    <property type="component" value="Unassembled WGS sequence"/>
</dbReference>
<dbReference type="GO" id="GO:0008168">
    <property type="term" value="F:methyltransferase activity"/>
    <property type="evidence" value="ECO:0007669"/>
    <property type="project" value="UniProtKB-KW"/>
</dbReference>
<keyword evidence="1 5" id="KW-0489">Methyltransferase</keyword>
<dbReference type="Gene3D" id="3.40.50.150">
    <property type="entry name" value="Vaccinia Virus protein VP39"/>
    <property type="match status" value="1"/>
</dbReference>
<comment type="caution">
    <text evidence="5">The sequence shown here is derived from an EMBL/GenBank/DDBJ whole genome shotgun (WGS) entry which is preliminary data.</text>
</comment>
<evidence type="ECO:0000259" key="4">
    <source>
        <dbReference type="Pfam" id="PF13649"/>
    </source>
</evidence>
<dbReference type="PANTHER" id="PTHR43464:SF19">
    <property type="entry name" value="UBIQUINONE BIOSYNTHESIS O-METHYLTRANSFERASE, MITOCHONDRIAL"/>
    <property type="match status" value="1"/>
</dbReference>
<dbReference type="CDD" id="cd02440">
    <property type="entry name" value="AdoMet_MTases"/>
    <property type="match status" value="1"/>
</dbReference>
<protein>
    <submittedName>
        <fullName evidence="5">Methyltransferase domain-containing protein</fullName>
    </submittedName>
</protein>
<sequence length="214" mass="23104">MALPSGPRRRPDLSVSLAQYRRRAEHYDLELLPFEPFRAEAIGLLDLHDGDTVLDVGCGTGLSFAALEQRIGPRGHIVGVDPSPDMLARAGSRVTQHHWANVELVRACAADAPLQVAADAALFHFTHDVLQDEVALDNVCGHLKPGAHVVACGLQWAPFWMVPTNAFVLGAALYSVSSLAGLDCPWERLSRRLTGFQVHDGMLGGVFVAQGRLA</sequence>
<dbReference type="InterPro" id="IPR041698">
    <property type="entry name" value="Methyltransf_25"/>
</dbReference>
<keyword evidence="2 5" id="KW-0808">Transferase</keyword>
<dbReference type="InterPro" id="IPR029063">
    <property type="entry name" value="SAM-dependent_MTases_sf"/>
</dbReference>
<organism evidence="5 6">
    <name type="scientific">Ramlibacter agri</name>
    <dbReference type="NCBI Taxonomy" id="2728837"/>
    <lineage>
        <taxon>Bacteria</taxon>
        <taxon>Pseudomonadati</taxon>
        <taxon>Pseudomonadota</taxon>
        <taxon>Betaproteobacteria</taxon>
        <taxon>Burkholderiales</taxon>
        <taxon>Comamonadaceae</taxon>
        <taxon>Ramlibacter</taxon>
    </lineage>
</organism>
<evidence type="ECO:0000256" key="1">
    <source>
        <dbReference type="ARBA" id="ARBA00022603"/>
    </source>
</evidence>
<dbReference type="EMBL" id="JABBFX010000001">
    <property type="protein sequence ID" value="NML45317.1"/>
    <property type="molecule type" value="Genomic_DNA"/>
</dbReference>
<dbReference type="GO" id="GO:0032259">
    <property type="term" value="P:methylation"/>
    <property type="evidence" value="ECO:0007669"/>
    <property type="project" value="UniProtKB-KW"/>
</dbReference>
<gene>
    <name evidence="5" type="ORF">HHL11_16305</name>
</gene>
<dbReference type="RefSeq" id="WP_169419395.1">
    <property type="nucleotide sequence ID" value="NZ_JABBFX010000001.1"/>
</dbReference>
<dbReference type="SUPFAM" id="SSF53335">
    <property type="entry name" value="S-adenosyl-L-methionine-dependent methyltransferases"/>
    <property type="match status" value="1"/>
</dbReference>
<dbReference type="PANTHER" id="PTHR43464">
    <property type="entry name" value="METHYLTRANSFERASE"/>
    <property type="match status" value="1"/>
</dbReference>
<name>A0A848H486_9BURK</name>
<keyword evidence="3" id="KW-0949">S-adenosyl-L-methionine</keyword>
<evidence type="ECO:0000313" key="6">
    <source>
        <dbReference type="Proteomes" id="UP000541185"/>
    </source>
</evidence>
<evidence type="ECO:0000256" key="3">
    <source>
        <dbReference type="ARBA" id="ARBA00022691"/>
    </source>
</evidence>
<evidence type="ECO:0000256" key="2">
    <source>
        <dbReference type="ARBA" id="ARBA00022679"/>
    </source>
</evidence>
<dbReference type="Pfam" id="PF13649">
    <property type="entry name" value="Methyltransf_25"/>
    <property type="match status" value="1"/>
</dbReference>
<dbReference type="AlphaFoldDB" id="A0A848H486"/>
<reference evidence="5 6" key="1">
    <citation type="submission" date="2020-04" db="EMBL/GenBank/DDBJ databases">
        <title>Ramlibacter sp. G-1-2-2 isolated from soil.</title>
        <authorList>
            <person name="Dahal R.H."/>
        </authorList>
    </citation>
    <scope>NUCLEOTIDE SEQUENCE [LARGE SCALE GENOMIC DNA]</scope>
    <source>
        <strain evidence="5 6">G-1-2-2</strain>
    </source>
</reference>